<dbReference type="EMBL" id="JAZAVK010000089">
    <property type="protein sequence ID" value="KAK7424607.1"/>
    <property type="molecule type" value="Genomic_DNA"/>
</dbReference>
<dbReference type="Proteomes" id="UP001498421">
    <property type="component" value="Unassembled WGS sequence"/>
</dbReference>
<evidence type="ECO:0000313" key="2">
    <source>
        <dbReference type="EMBL" id="KAK7424607.1"/>
    </source>
</evidence>
<feature type="compositionally biased region" description="Basic and acidic residues" evidence="1">
    <location>
        <begin position="118"/>
        <end position="133"/>
    </location>
</feature>
<evidence type="ECO:0000313" key="3">
    <source>
        <dbReference type="Proteomes" id="UP001498421"/>
    </source>
</evidence>
<name>A0ABR1HUW0_9HYPO</name>
<dbReference type="PANTHER" id="PTHR37535:SF4">
    <property type="entry name" value="FLUG DOMAIN-CONTAINING PROTEIN"/>
    <property type="match status" value="1"/>
</dbReference>
<evidence type="ECO:0000256" key="1">
    <source>
        <dbReference type="SAM" id="MobiDB-lite"/>
    </source>
</evidence>
<feature type="region of interest" description="Disordered" evidence="1">
    <location>
        <begin position="118"/>
        <end position="203"/>
    </location>
</feature>
<gene>
    <name evidence="2" type="ORF">QQZ08_008490</name>
</gene>
<reference evidence="2 3" key="1">
    <citation type="journal article" date="2025" name="Microbiol. Resour. Announc.">
        <title>Draft genome sequences for Neonectria magnoliae and Neonectria punicea, canker pathogens of Liriodendron tulipifera and Acer saccharum in West Virginia.</title>
        <authorList>
            <person name="Petronek H.M."/>
            <person name="Kasson M.T."/>
            <person name="Metheny A.M."/>
            <person name="Stauder C.M."/>
            <person name="Lovett B."/>
            <person name="Lynch S.C."/>
            <person name="Garnas J.R."/>
            <person name="Kasson L.R."/>
            <person name="Stajich J.E."/>
        </authorList>
    </citation>
    <scope>NUCLEOTIDE SEQUENCE [LARGE SCALE GENOMIC DNA]</scope>
    <source>
        <strain evidence="2 3">NRRL 64651</strain>
    </source>
</reference>
<proteinExistence type="predicted"/>
<sequence length="238" mass="27076">MLYRRVNKGNVVNANDCEEIVKYINGVLKVEFHLDDLPKTKPVMGVDDLLLGLTHHWSRDRSVFPTEDDQLDLPTVMLFQAYTACRPAELVDGTTSRGREDPLAEKIEELSLSRSENHGLDKIRRHQECMEREEINEDDDDDDEGDDSDDDTVFDSDDGYESDMTEDTDISEQETSDANDRQKDFETWVQQPQTPEDQETARYASHNTRDPLAALQISCDYYSSNCCSLAATIIANAL</sequence>
<protein>
    <submittedName>
        <fullName evidence="2">Uncharacterized protein</fullName>
    </submittedName>
</protein>
<accession>A0ABR1HUW0</accession>
<keyword evidence="3" id="KW-1185">Reference proteome</keyword>
<comment type="caution">
    <text evidence="2">The sequence shown here is derived from an EMBL/GenBank/DDBJ whole genome shotgun (WGS) entry which is preliminary data.</text>
</comment>
<dbReference type="PANTHER" id="PTHR37535">
    <property type="entry name" value="FLUG DOMAIN PROTEIN"/>
    <property type="match status" value="1"/>
</dbReference>
<feature type="compositionally biased region" description="Acidic residues" evidence="1">
    <location>
        <begin position="134"/>
        <end position="177"/>
    </location>
</feature>
<organism evidence="2 3">
    <name type="scientific">Neonectria magnoliae</name>
    <dbReference type="NCBI Taxonomy" id="2732573"/>
    <lineage>
        <taxon>Eukaryota</taxon>
        <taxon>Fungi</taxon>
        <taxon>Dikarya</taxon>
        <taxon>Ascomycota</taxon>
        <taxon>Pezizomycotina</taxon>
        <taxon>Sordariomycetes</taxon>
        <taxon>Hypocreomycetidae</taxon>
        <taxon>Hypocreales</taxon>
        <taxon>Nectriaceae</taxon>
        <taxon>Neonectria</taxon>
    </lineage>
</organism>